<evidence type="ECO:0000256" key="6">
    <source>
        <dbReference type="ARBA" id="ARBA00022692"/>
    </source>
</evidence>
<dbReference type="GO" id="GO:0097623">
    <property type="term" value="P:potassium ion export across plasma membrane"/>
    <property type="evidence" value="ECO:0007669"/>
    <property type="project" value="Ensembl"/>
</dbReference>
<reference evidence="22" key="2">
    <citation type="submission" date="2025-04" db="UniProtKB">
        <authorList>
            <consortium name="RefSeq"/>
        </authorList>
    </citation>
    <scope>IDENTIFICATION</scope>
    <source>
        <tissue evidence="22">Whole blood</tissue>
    </source>
</reference>
<dbReference type="KEGG" id="umr:103673127"/>
<keyword evidence="4" id="KW-1003">Cell membrane</keyword>
<dbReference type="GeneID" id="103673127"/>
<dbReference type="GO" id="GO:1901379">
    <property type="term" value="P:regulation of potassium ion transmembrane transport"/>
    <property type="evidence" value="ECO:0007669"/>
    <property type="project" value="Ensembl"/>
</dbReference>
<keyword evidence="3" id="KW-0813">Transport</keyword>
<evidence type="ECO:0000313" key="21">
    <source>
        <dbReference type="Proteomes" id="UP000261680"/>
    </source>
</evidence>
<evidence type="ECO:0000256" key="5">
    <source>
        <dbReference type="ARBA" id="ARBA00022538"/>
    </source>
</evidence>
<comment type="subcellular location">
    <subcellularLocation>
        <location evidence="14">Apical cell membrane</location>
        <topology evidence="14">Single-pass membrane protein</topology>
    </subcellularLocation>
    <subcellularLocation>
        <location evidence="1">Cell membrane</location>
        <topology evidence="1">Single-pass type I membrane protein</topology>
    </subcellularLocation>
</comment>
<dbReference type="Proteomes" id="UP000261680">
    <property type="component" value="Unplaced"/>
</dbReference>
<keyword evidence="5" id="KW-0633">Potassium transport</keyword>
<dbReference type="GO" id="GO:0008076">
    <property type="term" value="C:voltage-gated potassium channel complex"/>
    <property type="evidence" value="ECO:0007669"/>
    <property type="project" value="Ensembl"/>
</dbReference>
<dbReference type="PANTHER" id="PTHR15282">
    <property type="entry name" value="POTASSIUM VOLTAGE-GATED CHANNEL SUBFAMILY E MEMBER 1, 3"/>
    <property type="match status" value="1"/>
</dbReference>
<dbReference type="GO" id="GO:0060307">
    <property type="term" value="P:regulation of ventricular cardiac muscle cell membrane repolarization"/>
    <property type="evidence" value="ECO:0007669"/>
    <property type="project" value="Ensembl"/>
</dbReference>
<dbReference type="STRING" id="29073.ENSUMAP00000027774"/>
<evidence type="ECO:0000256" key="10">
    <source>
        <dbReference type="ARBA" id="ARBA00022989"/>
    </source>
</evidence>
<dbReference type="OMA" id="RIFVTYM"/>
<evidence type="ECO:0000256" key="18">
    <source>
        <dbReference type="ARBA" id="ARBA00042937"/>
    </source>
</evidence>
<evidence type="ECO:0000256" key="15">
    <source>
        <dbReference type="ARBA" id="ARBA00039513"/>
    </source>
</evidence>
<dbReference type="Ensembl" id="ENSUMAT00000032855.1">
    <property type="protein sequence ID" value="ENSUMAP00000027774.1"/>
    <property type="gene ID" value="ENSUMAG00000020168.1"/>
</dbReference>
<gene>
    <name evidence="20 22" type="primary">KCNE2</name>
</gene>
<evidence type="ECO:0000256" key="19">
    <source>
        <dbReference type="SAM" id="Phobius"/>
    </source>
</evidence>
<evidence type="ECO:0000256" key="3">
    <source>
        <dbReference type="ARBA" id="ARBA00022448"/>
    </source>
</evidence>
<comment type="similarity">
    <text evidence="2">Belongs to the potassium channel KCNE family.</text>
</comment>
<evidence type="ECO:0000256" key="2">
    <source>
        <dbReference type="ARBA" id="ARBA00005688"/>
    </source>
</evidence>
<keyword evidence="6 19" id="KW-0812">Transmembrane</keyword>
<evidence type="ECO:0000256" key="17">
    <source>
        <dbReference type="ARBA" id="ARBA00042904"/>
    </source>
</evidence>
<keyword evidence="21" id="KW-1185">Reference proteome</keyword>
<sequence>MTRLERTLWKEQEGDMPALSNLTQTLEDVFKRIFITYMDNWRRNTTAEQEDLQAKLDAENFYYVILYLMVMIGMFSFIIVAILVSTVKSKRREHSNDPYHQYIVEDWQEKYKSQILNLEESKTTIHENMGAAGLKMGP</sequence>
<evidence type="ECO:0000256" key="1">
    <source>
        <dbReference type="ARBA" id="ARBA00004251"/>
    </source>
</evidence>
<evidence type="ECO:0000313" key="22">
    <source>
        <dbReference type="RefSeq" id="XP_008700081.1"/>
    </source>
</evidence>
<dbReference type="GeneTree" id="ENSGT00940000154497"/>
<evidence type="ECO:0000256" key="13">
    <source>
        <dbReference type="ARBA" id="ARBA00023303"/>
    </source>
</evidence>
<dbReference type="GO" id="GO:1901800">
    <property type="term" value="P:positive regulation of proteasomal protein catabolic process"/>
    <property type="evidence" value="ECO:0007669"/>
    <property type="project" value="Ensembl"/>
</dbReference>
<proteinExistence type="inferred from homology"/>
<evidence type="ECO:0000256" key="12">
    <source>
        <dbReference type="ARBA" id="ARBA00023136"/>
    </source>
</evidence>
<evidence type="ECO:0000256" key="4">
    <source>
        <dbReference type="ARBA" id="ARBA00022475"/>
    </source>
</evidence>
<keyword evidence="7" id="KW-0631">Potassium channel</keyword>
<dbReference type="GO" id="GO:0044325">
    <property type="term" value="F:transmembrane transporter binding"/>
    <property type="evidence" value="ECO:0007669"/>
    <property type="project" value="Ensembl"/>
</dbReference>
<dbReference type="PRINTS" id="PR01605">
    <property type="entry name" value="KCNE2CHANNEL"/>
</dbReference>
<keyword evidence="12 19" id="KW-0472">Membrane</keyword>
<dbReference type="GO" id="GO:1990573">
    <property type="term" value="P:potassium ion import across plasma membrane"/>
    <property type="evidence" value="ECO:0007669"/>
    <property type="project" value="Ensembl"/>
</dbReference>
<keyword evidence="9" id="KW-0630">Potassium</keyword>
<evidence type="ECO:0000256" key="14">
    <source>
        <dbReference type="ARBA" id="ARBA00037861"/>
    </source>
</evidence>
<dbReference type="OrthoDB" id="9267127at2759"/>
<evidence type="ECO:0000256" key="16">
    <source>
        <dbReference type="ARBA" id="ARBA00041657"/>
    </source>
</evidence>
<keyword evidence="11" id="KW-0406">Ion transport</keyword>
<dbReference type="InterPro" id="IPR000369">
    <property type="entry name" value="K_chnl_KCNE"/>
</dbReference>
<dbReference type="GO" id="GO:0005251">
    <property type="term" value="F:delayed rectifier potassium channel activity"/>
    <property type="evidence" value="ECO:0007669"/>
    <property type="project" value="Ensembl"/>
</dbReference>
<dbReference type="GO" id="GO:0016324">
    <property type="term" value="C:apical plasma membrane"/>
    <property type="evidence" value="ECO:0007669"/>
    <property type="project" value="UniProtKB-SubCell"/>
</dbReference>
<evidence type="ECO:0000256" key="11">
    <source>
        <dbReference type="ARBA" id="ARBA00023065"/>
    </source>
</evidence>
<name>A0A384CZ65_URSMA</name>
<dbReference type="PANTHER" id="PTHR15282:SF8">
    <property type="entry name" value="POTASSIUM VOLTAGE-GATED CHANNEL SUBFAMILY E MEMBER 2"/>
    <property type="match status" value="1"/>
</dbReference>
<dbReference type="CTD" id="9992"/>
<dbReference type="AlphaFoldDB" id="A0A384CZ65"/>
<accession>A0A384CZ65</accession>
<evidence type="ECO:0000313" key="20">
    <source>
        <dbReference type="Ensembl" id="ENSUMAP00000027774"/>
    </source>
</evidence>
<keyword evidence="8" id="KW-0851">Voltage-gated channel</keyword>
<evidence type="ECO:0000256" key="9">
    <source>
        <dbReference type="ARBA" id="ARBA00022958"/>
    </source>
</evidence>
<reference evidence="20" key="1">
    <citation type="submission" date="2019-03" db="UniProtKB">
        <authorList>
            <consortium name="Ensembl"/>
        </authorList>
    </citation>
    <scope>IDENTIFICATION</scope>
</reference>
<dbReference type="GO" id="GO:0071466">
    <property type="term" value="P:cellular response to xenobiotic stimulus"/>
    <property type="evidence" value="ECO:0007669"/>
    <property type="project" value="Ensembl"/>
</dbReference>
<feature type="transmembrane region" description="Helical" evidence="19">
    <location>
        <begin position="61"/>
        <end position="84"/>
    </location>
</feature>
<evidence type="ECO:0000256" key="7">
    <source>
        <dbReference type="ARBA" id="ARBA00022826"/>
    </source>
</evidence>
<keyword evidence="10 19" id="KW-1133">Transmembrane helix</keyword>
<keyword evidence="13" id="KW-0407">Ion channel</keyword>
<dbReference type="GO" id="GO:0015459">
    <property type="term" value="F:potassium channel regulator activity"/>
    <property type="evidence" value="ECO:0007669"/>
    <property type="project" value="Ensembl"/>
</dbReference>
<evidence type="ECO:0000256" key="8">
    <source>
        <dbReference type="ARBA" id="ARBA00022882"/>
    </source>
</evidence>
<protein>
    <recommendedName>
        <fullName evidence="15">Potassium voltage-gated channel subfamily E member 2</fullName>
    </recommendedName>
    <alternativeName>
        <fullName evidence="16">MinK-related peptide 1</fullName>
    </alternativeName>
    <alternativeName>
        <fullName evidence="17">Minimum potassium ion channel-related peptide 1</fullName>
    </alternativeName>
    <alternativeName>
        <fullName evidence="18">Potassium channel subunit beta MiRP1</fullName>
    </alternativeName>
</protein>
<organism evidence="21 22">
    <name type="scientific">Ursus maritimus</name>
    <name type="common">Polar bear</name>
    <name type="synonym">Thalarctos maritimus</name>
    <dbReference type="NCBI Taxonomy" id="29073"/>
    <lineage>
        <taxon>Eukaryota</taxon>
        <taxon>Metazoa</taxon>
        <taxon>Chordata</taxon>
        <taxon>Craniata</taxon>
        <taxon>Vertebrata</taxon>
        <taxon>Euteleostomi</taxon>
        <taxon>Mammalia</taxon>
        <taxon>Eutheria</taxon>
        <taxon>Laurasiatheria</taxon>
        <taxon>Carnivora</taxon>
        <taxon>Caniformia</taxon>
        <taxon>Ursidae</taxon>
        <taxon>Ursus</taxon>
    </lineage>
</organism>
<dbReference type="GO" id="GO:1902282">
    <property type="term" value="F:voltage-gated potassium channel activity involved in ventricular cardiac muscle cell action potential repolarization"/>
    <property type="evidence" value="ECO:0007669"/>
    <property type="project" value="Ensembl"/>
</dbReference>
<dbReference type="InterPro" id="IPR005425">
    <property type="entry name" value="K_chnl_volt-dep_bsu_KCNE2"/>
</dbReference>
<dbReference type="GO" id="GO:0005242">
    <property type="term" value="F:inward rectifier potassium channel activity"/>
    <property type="evidence" value="ECO:0007669"/>
    <property type="project" value="Ensembl"/>
</dbReference>
<dbReference type="GO" id="GO:0009986">
    <property type="term" value="C:cell surface"/>
    <property type="evidence" value="ECO:0007669"/>
    <property type="project" value="Ensembl"/>
</dbReference>
<dbReference type="GO" id="GO:0086091">
    <property type="term" value="P:regulation of heart rate by cardiac conduction"/>
    <property type="evidence" value="ECO:0007669"/>
    <property type="project" value="Ensembl"/>
</dbReference>
<dbReference type="RefSeq" id="XP_008700081.1">
    <property type="nucleotide sequence ID" value="XM_008701859.2"/>
</dbReference>
<dbReference type="Pfam" id="PF02060">
    <property type="entry name" value="ISK_Channel"/>
    <property type="match status" value="1"/>
</dbReference>